<evidence type="ECO:0000256" key="10">
    <source>
        <dbReference type="ARBA" id="ARBA00022842"/>
    </source>
</evidence>
<feature type="domain" description="ATP-grasp" evidence="15">
    <location>
        <begin position="120"/>
        <end position="317"/>
    </location>
</feature>
<dbReference type="PROSITE" id="PS50979">
    <property type="entry name" value="BC"/>
    <property type="match status" value="1"/>
</dbReference>
<dbReference type="UniPathway" id="UPA00655">
    <property type="reaction ID" value="UER00711"/>
</dbReference>
<organism evidence="17 18">
    <name type="scientific">Calidifontibacillus erzurumensis</name>
    <dbReference type="NCBI Taxonomy" id="2741433"/>
    <lineage>
        <taxon>Bacteria</taxon>
        <taxon>Bacillati</taxon>
        <taxon>Bacillota</taxon>
        <taxon>Bacilli</taxon>
        <taxon>Bacillales</taxon>
        <taxon>Bacillaceae</taxon>
        <taxon>Calidifontibacillus/Schinkia group</taxon>
        <taxon>Calidifontibacillus</taxon>
    </lineage>
</organism>
<evidence type="ECO:0000313" key="17">
    <source>
        <dbReference type="EMBL" id="NSL50800.1"/>
    </source>
</evidence>
<dbReference type="InterPro" id="IPR016185">
    <property type="entry name" value="PreATP-grasp_dom_sf"/>
</dbReference>
<dbReference type="Gene3D" id="3.30.470.20">
    <property type="entry name" value="ATP-grasp fold, B domain"/>
    <property type="match status" value="1"/>
</dbReference>
<evidence type="ECO:0000256" key="4">
    <source>
        <dbReference type="ARBA" id="ARBA00013263"/>
    </source>
</evidence>
<evidence type="ECO:0000259" key="16">
    <source>
        <dbReference type="PROSITE" id="PS50979"/>
    </source>
</evidence>
<dbReference type="PROSITE" id="PS00867">
    <property type="entry name" value="CPSASE_2"/>
    <property type="match status" value="1"/>
</dbReference>
<dbReference type="PROSITE" id="PS50975">
    <property type="entry name" value="ATP_GRASP"/>
    <property type="match status" value="1"/>
</dbReference>
<dbReference type="Pfam" id="PF02785">
    <property type="entry name" value="Biotin_carb_C"/>
    <property type="match status" value="1"/>
</dbReference>
<keyword evidence="5" id="KW-0444">Lipid biosynthesis</keyword>
<proteinExistence type="predicted"/>
<keyword evidence="11" id="KW-0275">Fatty acid biosynthesis</keyword>
<keyword evidence="6 17" id="KW-0436">Ligase</keyword>
<dbReference type="FunFam" id="3.40.50.20:FF:000010">
    <property type="entry name" value="Propionyl-CoA carboxylase subunit alpha"/>
    <property type="match status" value="1"/>
</dbReference>
<dbReference type="GO" id="GO:0006633">
    <property type="term" value="P:fatty acid biosynthetic process"/>
    <property type="evidence" value="ECO:0007669"/>
    <property type="project" value="UniProtKB-KW"/>
</dbReference>
<dbReference type="Pfam" id="PF02786">
    <property type="entry name" value="CPSase_L_D2"/>
    <property type="match status" value="1"/>
</dbReference>
<evidence type="ECO:0000256" key="9">
    <source>
        <dbReference type="ARBA" id="ARBA00022840"/>
    </source>
</evidence>
<dbReference type="Pfam" id="PF00289">
    <property type="entry name" value="Biotin_carb_N"/>
    <property type="match status" value="1"/>
</dbReference>
<dbReference type="InterPro" id="IPR005479">
    <property type="entry name" value="CPAse_ATP-bd"/>
</dbReference>
<dbReference type="PANTHER" id="PTHR18866">
    <property type="entry name" value="CARBOXYLASE:PYRUVATE/ACETYL-COA/PROPIONYL-COA CARBOXYLASE"/>
    <property type="match status" value="1"/>
</dbReference>
<evidence type="ECO:0000256" key="5">
    <source>
        <dbReference type="ARBA" id="ARBA00022516"/>
    </source>
</evidence>
<comment type="pathway">
    <text evidence="2">Lipid metabolism; malonyl-CoA biosynthesis; malonyl-CoA from acetyl-CoA: step 1/1.</text>
</comment>
<comment type="function">
    <text evidence="1">This protein is a component of the acetyl coenzyme A carboxylase complex; first, biotin carboxylase catalyzes the carboxylation of the carrier protein and then the transcarboxylase transfers the carboxyl group to form malonyl-CoA.</text>
</comment>
<dbReference type="RefSeq" id="WP_173730008.1">
    <property type="nucleotide sequence ID" value="NZ_JABTTE010000003.1"/>
</dbReference>
<keyword evidence="9 14" id="KW-0067">ATP-binding</keyword>
<keyword evidence="8" id="KW-0276">Fatty acid metabolism</keyword>
<dbReference type="GO" id="GO:0005524">
    <property type="term" value="F:ATP binding"/>
    <property type="evidence" value="ECO:0007669"/>
    <property type="project" value="UniProtKB-UniRule"/>
</dbReference>
<dbReference type="InterPro" id="IPR011764">
    <property type="entry name" value="Biotin_carboxylation_dom"/>
</dbReference>
<dbReference type="InterPro" id="IPR005482">
    <property type="entry name" value="Biotin_COase_C"/>
</dbReference>
<dbReference type="SMART" id="SM00878">
    <property type="entry name" value="Biotin_carb_C"/>
    <property type="match status" value="1"/>
</dbReference>
<dbReference type="GO" id="GO:0046872">
    <property type="term" value="F:metal ion binding"/>
    <property type="evidence" value="ECO:0007669"/>
    <property type="project" value="InterPro"/>
</dbReference>
<name>A0A8J8KDL0_9BACI</name>
<dbReference type="SUPFAM" id="SSF56059">
    <property type="entry name" value="Glutathione synthetase ATP-binding domain-like"/>
    <property type="match status" value="1"/>
</dbReference>
<dbReference type="NCBIfam" id="TIGR00514">
    <property type="entry name" value="accC"/>
    <property type="match status" value="1"/>
</dbReference>
<keyword evidence="18" id="KW-1185">Reference proteome</keyword>
<evidence type="ECO:0000256" key="14">
    <source>
        <dbReference type="PROSITE-ProRule" id="PRU00409"/>
    </source>
</evidence>
<protein>
    <recommendedName>
        <fullName evidence="4">biotin carboxylase</fullName>
        <ecNumber evidence="4">6.3.4.14</ecNumber>
    </recommendedName>
</protein>
<dbReference type="Proteomes" id="UP000625804">
    <property type="component" value="Unassembled WGS sequence"/>
</dbReference>
<keyword evidence="12" id="KW-0092">Biotin</keyword>
<gene>
    <name evidence="17" type="primary">accC</name>
    <name evidence="17" type="ORF">HR057_03355</name>
</gene>
<dbReference type="SUPFAM" id="SSF52440">
    <property type="entry name" value="PreATP-grasp domain"/>
    <property type="match status" value="1"/>
</dbReference>
<accession>A0A8J8KDL0</accession>
<comment type="subunit">
    <text evidence="3">Acetyl-CoA carboxylase is a heterohexamer of biotin carboxyl carrier protein, biotin carboxylase and the two subunits of carboxyl transferase in a 2:2 complex.</text>
</comment>
<evidence type="ECO:0000259" key="15">
    <source>
        <dbReference type="PROSITE" id="PS50975"/>
    </source>
</evidence>
<dbReference type="PROSITE" id="PS00866">
    <property type="entry name" value="CPSASE_1"/>
    <property type="match status" value="1"/>
</dbReference>
<dbReference type="FunFam" id="3.30.1490.20:FF:000003">
    <property type="entry name" value="acetyl-CoA carboxylase isoform X1"/>
    <property type="match status" value="1"/>
</dbReference>
<sequence length="453" mass="50427">MFSKILIANRGEIAARVIRTCKKLGISTVAIYSEADQDAPHVKMADESYCVGKPRVHESYLQMEKIIEIAKQTGAEAIHPGYGLLSENPEFARKCIEAGLIFIGPPPEVIEKMGSKVAARKSMIEAGVPVVPGTEQAVADVEEAISISENIGFPVMLKASAGGGGIGMQLVHNKEELIKAFEGNQKRAQMFFGNGDMYIEKYIENPRHIEIQLLADQFGNCIYLWERDCSVQRRHQKVVEEAPSPFLDEETRRKMGETAVRAGKSIGYSNAGTIEFLVDDDKNFYFLEMNTRLQVEHPVTEEITGLDLVEEQLRIAAGEKLRFSQDDIKRHGHAIELRIYAEDPKTFYPSPGTITKLELPTGEGLRHELAISELSKVTPFYDPMIAKLIVSSPTRQEAIVNLIEALNKYKIEGIKSNIPMLLEVISHEAFQNGDVTTQFVEKYILSQTGAGSR</sequence>
<evidence type="ECO:0000256" key="11">
    <source>
        <dbReference type="ARBA" id="ARBA00023160"/>
    </source>
</evidence>
<evidence type="ECO:0000256" key="8">
    <source>
        <dbReference type="ARBA" id="ARBA00022832"/>
    </source>
</evidence>
<reference evidence="17" key="1">
    <citation type="submission" date="2020-06" db="EMBL/GenBank/DDBJ databases">
        <title>A novel thermopfilic bacterium from Erzurum, Turkey.</title>
        <authorList>
            <person name="Adiguzel A."/>
            <person name="Ay H."/>
            <person name="Baltaci M.O."/>
        </authorList>
    </citation>
    <scope>NUCLEOTIDE SEQUENCE</scope>
    <source>
        <strain evidence="17">P2</strain>
    </source>
</reference>
<evidence type="ECO:0000256" key="12">
    <source>
        <dbReference type="ARBA" id="ARBA00023267"/>
    </source>
</evidence>
<evidence type="ECO:0000256" key="1">
    <source>
        <dbReference type="ARBA" id="ARBA00003761"/>
    </source>
</evidence>
<dbReference type="GO" id="GO:0004075">
    <property type="term" value="F:biotin carboxylase activity"/>
    <property type="evidence" value="ECO:0007669"/>
    <property type="project" value="UniProtKB-EC"/>
</dbReference>
<keyword evidence="7 14" id="KW-0547">Nucleotide-binding</keyword>
<evidence type="ECO:0000256" key="13">
    <source>
        <dbReference type="ARBA" id="ARBA00048600"/>
    </source>
</evidence>
<dbReference type="InterPro" id="IPR005481">
    <property type="entry name" value="BC-like_N"/>
</dbReference>
<dbReference type="GO" id="GO:2001295">
    <property type="term" value="P:malonyl-CoA biosynthetic process"/>
    <property type="evidence" value="ECO:0007669"/>
    <property type="project" value="UniProtKB-UniPathway"/>
</dbReference>
<dbReference type="NCBIfam" id="NF006367">
    <property type="entry name" value="PRK08591.1"/>
    <property type="match status" value="1"/>
</dbReference>
<evidence type="ECO:0000256" key="7">
    <source>
        <dbReference type="ARBA" id="ARBA00022741"/>
    </source>
</evidence>
<keyword evidence="10" id="KW-0460">Magnesium</keyword>
<evidence type="ECO:0000313" key="18">
    <source>
        <dbReference type="Proteomes" id="UP000625804"/>
    </source>
</evidence>
<comment type="caution">
    <text evidence="17">The sequence shown here is derived from an EMBL/GenBank/DDBJ whole genome shotgun (WGS) entry which is preliminary data.</text>
</comment>
<keyword evidence="11" id="KW-0443">Lipid metabolism</keyword>
<comment type="catalytic activity">
    <reaction evidence="13">
        <text>N(6)-biotinyl-L-lysyl-[protein] + hydrogencarbonate + ATP = N(6)-carboxybiotinyl-L-lysyl-[protein] + ADP + phosphate + H(+)</text>
        <dbReference type="Rhea" id="RHEA:13501"/>
        <dbReference type="Rhea" id="RHEA-COMP:10505"/>
        <dbReference type="Rhea" id="RHEA-COMP:10506"/>
        <dbReference type="ChEBI" id="CHEBI:15378"/>
        <dbReference type="ChEBI" id="CHEBI:17544"/>
        <dbReference type="ChEBI" id="CHEBI:30616"/>
        <dbReference type="ChEBI" id="CHEBI:43474"/>
        <dbReference type="ChEBI" id="CHEBI:83144"/>
        <dbReference type="ChEBI" id="CHEBI:83145"/>
        <dbReference type="ChEBI" id="CHEBI:456216"/>
        <dbReference type="EC" id="6.3.4.14"/>
    </reaction>
</comment>
<dbReference type="SUPFAM" id="SSF51246">
    <property type="entry name" value="Rudiment single hybrid motif"/>
    <property type="match status" value="1"/>
</dbReference>
<feature type="domain" description="Biotin carboxylation" evidence="16">
    <location>
        <begin position="1"/>
        <end position="445"/>
    </location>
</feature>
<dbReference type="FunFam" id="3.30.470.20:FF:000028">
    <property type="entry name" value="Methylcrotonoyl-CoA carboxylase subunit alpha, mitochondrial"/>
    <property type="match status" value="1"/>
</dbReference>
<dbReference type="InterPro" id="IPR004549">
    <property type="entry name" value="Acetyl_CoA_COase_biotin_COase"/>
</dbReference>
<dbReference type="PANTHER" id="PTHR18866:SF33">
    <property type="entry name" value="METHYLCROTONOYL-COA CARBOXYLASE SUBUNIT ALPHA, MITOCHONDRIAL-RELATED"/>
    <property type="match status" value="1"/>
</dbReference>
<evidence type="ECO:0000256" key="3">
    <source>
        <dbReference type="ARBA" id="ARBA00011750"/>
    </source>
</evidence>
<evidence type="ECO:0000256" key="6">
    <source>
        <dbReference type="ARBA" id="ARBA00022598"/>
    </source>
</evidence>
<dbReference type="EMBL" id="JABTTE010000003">
    <property type="protein sequence ID" value="NSL50800.1"/>
    <property type="molecule type" value="Genomic_DNA"/>
</dbReference>
<dbReference type="EC" id="6.3.4.14" evidence="4"/>
<evidence type="ECO:0000256" key="2">
    <source>
        <dbReference type="ARBA" id="ARBA00004956"/>
    </source>
</evidence>
<dbReference type="InterPro" id="IPR050856">
    <property type="entry name" value="Biotin_carboxylase_complex"/>
</dbReference>
<dbReference type="AlphaFoldDB" id="A0A8J8KDL0"/>
<dbReference type="InterPro" id="IPR011054">
    <property type="entry name" value="Rudment_hybrid_motif"/>
</dbReference>
<dbReference type="InterPro" id="IPR011761">
    <property type="entry name" value="ATP-grasp"/>
</dbReference>